<gene>
    <name evidence="1" type="ORF">IRI77_28675</name>
</gene>
<organism evidence="1 2">
    <name type="scientific">Paludibaculum fermentans</name>
    <dbReference type="NCBI Taxonomy" id="1473598"/>
    <lineage>
        <taxon>Bacteria</taxon>
        <taxon>Pseudomonadati</taxon>
        <taxon>Acidobacteriota</taxon>
        <taxon>Terriglobia</taxon>
        <taxon>Bryobacterales</taxon>
        <taxon>Bryobacteraceae</taxon>
        <taxon>Paludibaculum</taxon>
    </lineage>
</organism>
<evidence type="ECO:0000313" key="1">
    <source>
        <dbReference type="EMBL" id="QOY86729.1"/>
    </source>
</evidence>
<dbReference type="EMBL" id="CP063849">
    <property type="protein sequence ID" value="QOY86729.1"/>
    <property type="molecule type" value="Genomic_DNA"/>
</dbReference>
<dbReference type="InterPro" id="IPR011989">
    <property type="entry name" value="ARM-like"/>
</dbReference>
<dbReference type="AlphaFoldDB" id="A0A7S7NP70"/>
<name>A0A7S7NP70_PALFE</name>
<protein>
    <submittedName>
        <fullName evidence="1">HEAT repeat domain-containing protein</fullName>
    </submittedName>
</protein>
<evidence type="ECO:0000313" key="2">
    <source>
        <dbReference type="Proteomes" id="UP000593892"/>
    </source>
</evidence>
<dbReference type="Gene3D" id="1.25.10.10">
    <property type="entry name" value="Leucine-rich Repeat Variant"/>
    <property type="match status" value="2"/>
</dbReference>
<keyword evidence="2" id="KW-1185">Reference proteome</keyword>
<dbReference type="Proteomes" id="UP000593892">
    <property type="component" value="Chromosome"/>
</dbReference>
<dbReference type="Pfam" id="PF13646">
    <property type="entry name" value="HEAT_2"/>
    <property type="match status" value="1"/>
</dbReference>
<dbReference type="RefSeq" id="WP_194448398.1">
    <property type="nucleotide sequence ID" value="NZ_CP063849.1"/>
</dbReference>
<dbReference type="InterPro" id="IPR016024">
    <property type="entry name" value="ARM-type_fold"/>
</dbReference>
<dbReference type="SUPFAM" id="SSF48431">
    <property type="entry name" value="Lipovitellin-phosvitin complex, superhelical domain"/>
    <property type="match status" value="1"/>
</dbReference>
<sequence length="359" mass="38852">MSTLREHIAKLGSSCEAERIDAVEDIGYLNTSGGAAVLLDHLCREPSRTVRASVFQALLRIDGDTAIQGCLGLLESEDPQLRNQAVDVLRRKGPKAIPFLSAAMREGGKDIRKLVLDAMSGTQVRGAREIYAAGLSDEDPNVVITAVENLGRIRAQEFRGPIEDLLHAASHPMLLVACVEALVSIGQPESLAAIRRRFPDLTTLPDLFVPAYLKAMAAHGAQAEFDEVVGLLQARGRNLRPAILGALLAMCPRCHTPQAGRHLLPILGAVVEDGGPPLCRYQATKAMGYWAGGDEVYAFLLQCLASPERLVRLGAVESLRLANRREVGLILAAHALEESDDEVLQALNCNEEHHARYLS</sequence>
<dbReference type="InterPro" id="IPR011030">
    <property type="entry name" value="Lipovitellin_superhlx_dom"/>
</dbReference>
<reference evidence="1 2" key="1">
    <citation type="submission" date="2020-10" db="EMBL/GenBank/DDBJ databases">
        <title>Complete genome sequence of Paludibaculum fermentans P105T, a facultatively anaerobic acidobacterium capable of dissimilatory Fe(III) reduction.</title>
        <authorList>
            <person name="Dedysh S.N."/>
            <person name="Beletsky A.V."/>
            <person name="Kulichevskaya I.S."/>
            <person name="Mardanov A.V."/>
            <person name="Ravin N.V."/>
        </authorList>
    </citation>
    <scope>NUCLEOTIDE SEQUENCE [LARGE SCALE GENOMIC DNA]</scope>
    <source>
        <strain evidence="1 2">P105</strain>
    </source>
</reference>
<accession>A0A7S7NP70</accession>
<dbReference type="KEGG" id="pfer:IRI77_28675"/>
<dbReference type="SUPFAM" id="SSF48371">
    <property type="entry name" value="ARM repeat"/>
    <property type="match status" value="1"/>
</dbReference>
<proteinExistence type="predicted"/>